<dbReference type="SMART" id="SM00177">
    <property type="entry name" value="ARF"/>
    <property type="match status" value="1"/>
</dbReference>
<dbReference type="PRINTS" id="PR00328">
    <property type="entry name" value="SAR1GTPBP"/>
</dbReference>
<dbReference type="PANTHER" id="PTHR48021:SF1">
    <property type="entry name" value="GH07001P-RELATED"/>
    <property type="match status" value="1"/>
</dbReference>
<dbReference type="InterPro" id="IPR020846">
    <property type="entry name" value="MFS_dom"/>
</dbReference>
<keyword evidence="5" id="KW-0342">GTP-binding</keyword>
<dbReference type="PROSITE" id="PS50850">
    <property type="entry name" value="MFS"/>
    <property type="match status" value="1"/>
</dbReference>
<feature type="transmembrane region" description="Helical" evidence="8">
    <location>
        <begin position="62"/>
        <end position="82"/>
    </location>
</feature>
<dbReference type="Gene3D" id="3.40.50.300">
    <property type="entry name" value="P-loop containing nucleotide triphosphate hydrolases"/>
    <property type="match status" value="1"/>
</dbReference>
<dbReference type="Pfam" id="PF00025">
    <property type="entry name" value="Arf"/>
    <property type="match status" value="1"/>
</dbReference>
<evidence type="ECO:0000256" key="2">
    <source>
        <dbReference type="ARBA" id="ARBA00022692"/>
    </source>
</evidence>
<evidence type="ECO:0000313" key="11">
    <source>
        <dbReference type="RefSeq" id="XP_064075063.1"/>
    </source>
</evidence>
<comment type="subcellular location">
    <subcellularLocation>
        <location evidence="1">Membrane</location>
        <topology evidence="1">Multi-pass membrane protein</topology>
    </subcellularLocation>
</comment>
<keyword evidence="6 8" id="KW-0472">Membrane</keyword>
<dbReference type="SUPFAM" id="SSF52540">
    <property type="entry name" value="P-loop containing nucleoside triphosphate hydrolases"/>
    <property type="match status" value="1"/>
</dbReference>
<evidence type="ECO:0000256" key="1">
    <source>
        <dbReference type="ARBA" id="ARBA00004141"/>
    </source>
</evidence>
<dbReference type="PROSITE" id="PS00216">
    <property type="entry name" value="SUGAR_TRANSPORT_1"/>
    <property type="match status" value="1"/>
</dbReference>
<reference evidence="11" key="1">
    <citation type="submission" date="2025-08" db="UniProtKB">
        <authorList>
            <consortium name="RefSeq"/>
        </authorList>
    </citation>
    <scope>IDENTIFICATION</scope>
    <source>
        <tissue evidence="11">Whole body</tissue>
    </source>
</reference>
<feature type="transmembrane region" description="Helical" evidence="8">
    <location>
        <begin position="381"/>
        <end position="406"/>
    </location>
</feature>
<dbReference type="PANTHER" id="PTHR48021">
    <property type="match status" value="1"/>
</dbReference>
<feature type="transmembrane region" description="Helical" evidence="8">
    <location>
        <begin position="265"/>
        <end position="288"/>
    </location>
</feature>
<feature type="transmembrane region" description="Helical" evidence="8">
    <location>
        <begin position="94"/>
        <end position="115"/>
    </location>
</feature>
<keyword evidence="2 8" id="KW-0812">Transmembrane</keyword>
<gene>
    <name evidence="11" type="primary">LOC113403601</name>
</gene>
<dbReference type="Proteomes" id="UP001652626">
    <property type="component" value="Chromosome 25"/>
</dbReference>
<dbReference type="Pfam" id="PF00083">
    <property type="entry name" value="Sugar_tr"/>
    <property type="match status" value="2"/>
</dbReference>
<evidence type="ECO:0000256" key="6">
    <source>
        <dbReference type="ARBA" id="ARBA00023136"/>
    </source>
</evidence>
<feature type="region of interest" description="Disordered" evidence="7">
    <location>
        <begin position="299"/>
        <end position="322"/>
    </location>
</feature>
<dbReference type="InterPro" id="IPR050549">
    <property type="entry name" value="MFS_Trehalose_Transporter"/>
</dbReference>
<dbReference type="InterPro" id="IPR005828">
    <property type="entry name" value="MFS_sugar_transport-like"/>
</dbReference>
<dbReference type="InterPro" id="IPR006689">
    <property type="entry name" value="Small_GTPase_ARF/SAR"/>
</dbReference>
<dbReference type="InterPro" id="IPR036259">
    <property type="entry name" value="MFS_trans_sf"/>
</dbReference>
<feature type="transmembrane region" description="Helical" evidence="8">
    <location>
        <begin position="418"/>
        <end position="441"/>
    </location>
</feature>
<feature type="transmembrane region" description="Helical" evidence="8">
    <location>
        <begin position="20"/>
        <end position="42"/>
    </location>
</feature>
<feature type="compositionally biased region" description="Pro residues" evidence="7">
    <location>
        <begin position="303"/>
        <end position="319"/>
    </location>
</feature>
<feature type="transmembrane region" description="Helical" evidence="8">
    <location>
        <begin position="154"/>
        <end position="176"/>
    </location>
</feature>
<evidence type="ECO:0000256" key="7">
    <source>
        <dbReference type="SAM" id="MobiDB-lite"/>
    </source>
</evidence>
<name>A0ABM4AUU5_VANTA</name>
<evidence type="ECO:0000256" key="8">
    <source>
        <dbReference type="SAM" id="Phobius"/>
    </source>
</evidence>
<proteinExistence type="predicted"/>
<dbReference type="RefSeq" id="XP_064075063.1">
    <property type="nucleotide sequence ID" value="XM_064218993.1"/>
</dbReference>
<dbReference type="InterPro" id="IPR005829">
    <property type="entry name" value="Sugar_transporter_CS"/>
</dbReference>
<dbReference type="SUPFAM" id="SSF103473">
    <property type="entry name" value="MFS general substrate transporter"/>
    <property type="match status" value="1"/>
</dbReference>
<feature type="transmembrane region" description="Helical" evidence="8">
    <location>
        <begin position="182"/>
        <end position="200"/>
    </location>
</feature>
<keyword evidence="3" id="KW-0547">Nucleotide-binding</keyword>
<dbReference type="InterPro" id="IPR027417">
    <property type="entry name" value="P-loop_NTPase"/>
</dbReference>
<dbReference type="Gene3D" id="1.20.1250.20">
    <property type="entry name" value="MFS general substrate transporter like domains"/>
    <property type="match status" value="1"/>
</dbReference>
<dbReference type="PROSITE" id="PS51417">
    <property type="entry name" value="ARF"/>
    <property type="match status" value="1"/>
</dbReference>
<evidence type="ECO:0000256" key="4">
    <source>
        <dbReference type="ARBA" id="ARBA00022989"/>
    </source>
</evidence>
<organism evidence="10 11">
    <name type="scientific">Vanessa tameamea</name>
    <name type="common">Kamehameha butterfly</name>
    <dbReference type="NCBI Taxonomy" id="334116"/>
    <lineage>
        <taxon>Eukaryota</taxon>
        <taxon>Metazoa</taxon>
        <taxon>Ecdysozoa</taxon>
        <taxon>Arthropoda</taxon>
        <taxon>Hexapoda</taxon>
        <taxon>Insecta</taxon>
        <taxon>Pterygota</taxon>
        <taxon>Neoptera</taxon>
        <taxon>Endopterygota</taxon>
        <taxon>Lepidoptera</taxon>
        <taxon>Glossata</taxon>
        <taxon>Ditrysia</taxon>
        <taxon>Papilionoidea</taxon>
        <taxon>Nymphalidae</taxon>
        <taxon>Nymphalinae</taxon>
        <taxon>Vanessa</taxon>
    </lineage>
</organism>
<feature type="transmembrane region" description="Helical" evidence="8">
    <location>
        <begin position="330"/>
        <end position="349"/>
    </location>
</feature>
<keyword evidence="4 8" id="KW-1133">Transmembrane helix</keyword>
<feature type="transmembrane region" description="Helical" evidence="8">
    <location>
        <begin position="356"/>
        <end position="375"/>
    </location>
</feature>
<dbReference type="GeneID" id="113403601"/>
<feature type="transmembrane region" description="Helical" evidence="8">
    <location>
        <begin position="447"/>
        <end position="467"/>
    </location>
</feature>
<accession>A0ABM4AUU5</accession>
<sequence length="752" mass="79092">MTVKSHWALLANVRGAVNQILLVFLINVPTMSFGLALGWVSLASGEAGAADAAGSGGGEESGRGAVVAAVTTFTASLVGVPLSARALDAGRKAALIATSSCFVVCWSLKLVSVWGGAWCVVVARVAAGFGGAAAWALAPLLAREMCSKKYQGAAVSALALAHNLGVLLMYLAADAAIAHQTILWWCLGLSVTHCVIFAFVPESPSFLAAKGKMKEAYVSLAWFRGVSVSDPALETELRSLPPPERDQSSWSLAKEMLSDPQRRRAFIIGAIAVIGQEACGLLAILQYAERVFVLARDESEPAAPAPPPPGSSHHPPPAAPTDELMSPARHAVVIGAVQLVMSALSLYLVERIGRRPLLVVCAVLTGAALALAAALTGVTAVGATAAIAVAVAADSAGLQPAPYALLADMFHYQYRSCAQMLVTAGGCAGNALEVALFPLAAAGGLRGALALAAALTLAYALFAALLVPETRGRTPEQIYAAVGPARPARPTDCEHGPDSKCSELATCTKLSYSNSPPSYERKKLGCRAHRKLVSLHSMRPECCEAAIRHVYVTEYNIFVQYNSSMGLLDKLSAWIGGGGTQVTVLVLGLDCSGKTSTLNAMRPPEQRVSHTLPTVGHQQDHFQSGGVSFSAWDVSGAARMRSLWERHYRHAHAVIFVVDSADHLRLVVAREELELMLAHPDMFGRRAPLLVLANKSDAPHALSAAHVAAALGLERITDKPWHICSCSALTGVGLADGIAWLARQLREQRANR</sequence>
<feature type="domain" description="Major facilitator superfamily (MFS) profile" evidence="9">
    <location>
        <begin position="22"/>
        <end position="471"/>
    </location>
</feature>
<evidence type="ECO:0000256" key="5">
    <source>
        <dbReference type="ARBA" id="ARBA00023134"/>
    </source>
</evidence>
<evidence type="ECO:0000256" key="3">
    <source>
        <dbReference type="ARBA" id="ARBA00022741"/>
    </source>
</evidence>
<feature type="transmembrane region" description="Helical" evidence="8">
    <location>
        <begin position="121"/>
        <end position="142"/>
    </location>
</feature>
<dbReference type="SMART" id="SM00178">
    <property type="entry name" value="SAR"/>
    <property type="match status" value="1"/>
</dbReference>
<keyword evidence="10" id="KW-1185">Reference proteome</keyword>
<evidence type="ECO:0000313" key="10">
    <source>
        <dbReference type="Proteomes" id="UP001652626"/>
    </source>
</evidence>
<protein>
    <submittedName>
        <fullName evidence="11">Solute carrier family 2, facilitated glucose transporter member 8-like</fullName>
    </submittedName>
</protein>
<evidence type="ECO:0000259" key="9">
    <source>
        <dbReference type="PROSITE" id="PS50850"/>
    </source>
</evidence>